<accession>A0A1M4VLY2</accession>
<gene>
    <name evidence="1" type="ORF">SAMN03080594_1011024</name>
</gene>
<proteinExistence type="predicted"/>
<evidence type="ECO:0000313" key="2">
    <source>
        <dbReference type="Proteomes" id="UP000184406"/>
    </source>
</evidence>
<sequence>MYIRTIFNISEIKKKTVIGCWPCVYGHERPKFYENVLVKFLALKIEI</sequence>
<protein>
    <submittedName>
        <fullName evidence="1">Uncharacterized protein</fullName>
    </submittedName>
</protein>
<dbReference type="Proteomes" id="UP000184406">
    <property type="component" value="Unassembled WGS sequence"/>
</dbReference>
<name>A0A1M4VLY2_9FLAO</name>
<dbReference type="AlphaFoldDB" id="A0A1M4VLY2"/>
<reference evidence="2" key="1">
    <citation type="submission" date="2016-11" db="EMBL/GenBank/DDBJ databases">
        <authorList>
            <person name="Varghese N."/>
            <person name="Submissions S."/>
        </authorList>
    </citation>
    <scope>NUCLEOTIDE SEQUENCE [LARGE SCALE GENOMIC DNA]</scope>
    <source>
        <strain evidence="2">DSM 17539</strain>
    </source>
</reference>
<dbReference type="EMBL" id="FQUX01000001">
    <property type="protein sequence ID" value="SHE70034.1"/>
    <property type="molecule type" value="Genomic_DNA"/>
</dbReference>
<evidence type="ECO:0000313" key="1">
    <source>
        <dbReference type="EMBL" id="SHE70034.1"/>
    </source>
</evidence>
<keyword evidence="2" id="KW-1185">Reference proteome</keyword>
<organism evidence="1 2">
    <name type="scientific">Arenibacter palladensis</name>
    <dbReference type="NCBI Taxonomy" id="237373"/>
    <lineage>
        <taxon>Bacteria</taxon>
        <taxon>Pseudomonadati</taxon>
        <taxon>Bacteroidota</taxon>
        <taxon>Flavobacteriia</taxon>
        <taxon>Flavobacteriales</taxon>
        <taxon>Flavobacteriaceae</taxon>
        <taxon>Arenibacter</taxon>
    </lineage>
</organism>